<evidence type="ECO:0000256" key="3">
    <source>
        <dbReference type="ARBA" id="ARBA00022475"/>
    </source>
</evidence>
<accession>A0ABX5FD67</accession>
<dbReference type="NCBIfam" id="TIGR00546">
    <property type="entry name" value="lnt"/>
    <property type="match status" value="1"/>
</dbReference>
<comment type="subcellular location">
    <subcellularLocation>
        <location evidence="1 9">Cell membrane</location>
        <topology evidence="1 9">Multi-pass membrane protein</topology>
    </subcellularLocation>
</comment>
<dbReference type="RefSeq" id="WP_245916345.1">
    <property type="nucleotide sequence ID" value="NZ_MUHY01000002.1"/>
</dbReference>
<comment type="catalytic activity">
    <reaction evidence="9">
        <text>N-terminal S-1,2-diacyl-sn-glyceryl-L-cysteinyl-[lipoprotein] + a glycerophospholipid = N-acyl-S-1,2-diacyl-sn-glyceryl-L-cysteinyl-[lipoprotein] + a 2-acyl-sn-glycero-3-phospholipid + H(+)</text>
        <dbReference type="Rhea" id="RHEA:48228"/>
        <dbReference type="Rhea" id="RHEA-COMP:14681"/>
        <dbReference type="Rhea" id="RHEA-COMP:14684"/>
        <dbReference type="ChEBI" id="CHEBI:15378"/>
        <dbReference type="ChEBI" id="CHEBI:136912"/>
        <dbReference type="ChEBI" id="CHEBI:140656"/>
        <dbReference type="ChEBI" id="CHEBI:140657"/>
        <dbReference type="ChEBI" id="CHEBI:140660"/>
        <dbReference type="EC" id="2.3.1.269"/>
    </reaction>
</comment>
<evidence type="ECO:0000313" key="11">
    <source>
        <dbReference type="EMBL" id="PSB91718.1"/>
    </source>
</evidence>
<evidence type="ECO:0000256" key="9">
    <source>
        <dbReference type="HAMAP-Rule" id="MF_01148"/>
    </source>
</evidence>
<feature type="transmembrane region" description="Helical" evidence="9">
    <location>
        <begin position="124"/>
        <end position="144"/>
    </location>
</feature>
<keyword evidence="6 9" id="KW-1133">Transmembrane helix</keyword>
<dbReference type="HAMAP" id="MF_01148">
    <property type="entry name" value="Lnt"/>
    <property type="match status" value="1"/>
</dbReference>
<dbReference type="EC" id="2.3.1.269" evidence="9"/>
<gene>
    <name evidence="9 11" type="primary">lnt</name>
    <name evidence="11" type="ORF">BZL35_00760</name>
</gene>
<dbReference type="InterPro" id="IPR036526">
    <property type="entry name" value="C-N_Hydrolase_sf"/>
</dbReference>
<evidence type="ECO:0000256" key="2">
    <source>
        <dbReference type="ARBA" id="ARBA00010065"/>
    </source>
</evidence>
<keyword evidence="3 9" id="KW-1003">Cell membrane</keyword>
<evidence type="ECO:0000256" key="6">
    <source>
        <dbReference type="ARBA" id="ARBA00022989"/>
    </source>
</evidence>
<evidence type="ECO:0000256" key="5">
    <source>
        <dbReference type="ARBA" id="ARBA00022692"/>
    </source>
</evidence>
<sequence>MRIFDSTLRIISWPKWRSYALASVAGIAQALAFAPLEIWWLQLLAQAGLFTLIDRADSGRHAAWIGGTFGFTSFISGIWWLYISMHTYGGLFAPIAAVAVVLCSLYLSLYIACAAWITRVLCATYLWSTCVFAGAWTIFEWLRGVVFTGFPWLSSGYAHIDGPLAGFAPVLGVYGVGGIAALTSALLGKALLPINASVKTPYFRIKIIVGICVILIIGIGLRAHAYTIPIGQPLTVRLLQGNISQGMKFEREGVDIAMTLYRDMIIAEPADLIITPETAFTVLQQHIPSEIMTQLHQFADTTGSHLLIGTVGATFTPEGRVSNLTNSLFGISPKDSTLYRYDKQHLVPFGEFIPWGFRWFVDQMSIPLGNFLSGSMMSTGFAVSGQRAALDICYEDLFGEEIAKTLRNMREPATFLVNSTNLGWFGNTIAIDQHLQISRMRTLETGRPILRAANTGITAIVDSQGHVIAHLPRFTTGVLTGCFQPTIGLTPYLRFGNLPLLILSILAMFSDKFAVRFVNNPAMGVNSATISD</sequence>
<dbReference type="Pfam" id="PF00795">
    <property type="entry name" value="CN_hydrolase"/>
    <property type="match status" value="1"/>
</dbReference>
<keyword evidence="5 9" id="KW-0812">Transmembrane</keyword>
<dbReference type="InterPro" id="IPR003010">
    <property type="entry name" value="C-N_Hydrolase"/>
</dbReference>
<evidence type="ECO:0000313" key="12">
    <source>
        <dbReference type="Proteomes" id="UP000242660"/>
    </source>
</evidence>
<keyword evidence="8 9" id="KW-0012">Acyltransferase</keyword>
<dbReference type="InterPro" id="IPR004563">
    <property type="entry name" value="Apolipo_AcylTrfase"/>
</dbReference>
<feature type="transmembrane region" description="Helical" evidence="9">
    <location>
        <begin position="95"/>
        <end position="117"/>
    </location>
</feature>
<dbReference type="SUPFAM" id="SSF56317">
    <property type="entry name" value="Carbon-nitrogen hydrolase"/>
    <property type="match status" value="1"/>
</dbReference>
<feature type="transmembrane region" description="Helical" evidence="9">
    <location>
        <begin position="164"/>
        <end position="187"/>
    </location>
</feature>
<feature type="transmembrane region" description="Helical" evidence="9">
    <location>
        <begin position="20"/>
        <end position="41"/>
    </location>
</feature>
<keyword evidence="7 9" id="KW-0472">Membrane</keyword>
<evidence type="ECO:0000256" key="1">
    <source>
        <dbReference type="ARBA" id="ARBA00004651"/>
    </source>
</evidence>
<comment type="similarity">
    <text evidence="2 9">Belongs to the CN hydrolase family. Apolipoprotein N-acyltransferase subfamily.</text>
</comment>
<comment type="caution">
    <text evidence="11">The sequence shown here is derived from an EMBL/GenBank/DDBJ whole genome shotgun (WGS) entry which is preliminary data.</text>
</comment>
<dbReference type="CDD" id="cd07571">
    <property type="entry name" value="ALP_N-acyl_transferase"/>
    <property type="match status" value="1"/>
</dbReference>
<dbReference type="PANTHER" id="PTHR38686">
    <property type="entry name" value="APOLIPOPROTEIN N-ACYLTRANSFERASE"/>
    <property type="match status" value="1"/>
</dbReference>
<feature type="transmembrane region" description="Helical" evidence="9">
    <location>
        <begin position="207"/>
        <end position="225"/>
    </location>
</feature>
<dbReference type="InterPro" id="IPR045378">
    <property type="entry name" value="LNT_N"/>
</dbReference>
<feature type="domain" description="CN hydrolase" evidence="10">
    <location>
        <begin position="239"/>
        <end position="485"/>
    </location>
</feature>
<keyword evidence="12" id="KW-1185">Reference proteome</keyword>
<dbReference type="Pfam" id="PF20154">
    <property type="entry name" value="LNT_N"/>
    <property type="match status" value="1"/>
</dbReference>
<dbReference type="Proteomes" id="UP000242660">
    <property type="component" value="Unassembled WGS sequence"/>
</dbReference>
<evidence type="ECO:0000259" key="10">
    <source>
        <dbReference type="PROSITE" id="PS50263"/>
    </source>
</evidence>
<evidence type="ECO:0000256" key="7">
    <source>
        <dbReference type="ARBA" id="ARBA00023136"/>
    </source>
</evidence>
<organism evidence="11 12">
    <name type="scientific">Candidatus Pandoraea novymonadis</name>
    <dbReference type="NCBI Taxonomy" id="1808959"/>
    <lineage>
        <taxon>Bacteria</taxon>
        <taxon>Pseudomonadati</taxon>
        <taxon>Pseudomonadota</taxon>
        <taxon>Betaproteobacteria</taxon>
        <taxon>Burkholderiales</taxon>
        <taxon>Burkholderiaceae</taxon>
        <taxon>Pandoraea</taxon>
    </lineage>
</organism>
<dbReference type="Gene3D" id="3.60.110.10">
    <property type="entry name" value="Carbon-nitrogen hydrolase"/>
    <property type="match status" value="1"/>
</dbReference>
<dbReference type="EMBL" id="MUHY01000002">
    <property type="protein sequence ID" value="PSB91718.1"/>
    <property type="molecule type" value="Genomic_DNA"/>
</dbReference>
<dbReference type="PROSITE" id="PS50263">
    <property type="entry name" value="CN_HYDROLASE"/>
    <property type="match status" value="1"/>
</dbReference>
<evidence type="ECO:0000256" key="8">
    <source>
        <dbReference type="ARBA" id="ARBA00023315"/>
    </source>
</evidence>
<keyword evidence="4 9" id="KW-0808">Transferase</keyword>
<reference evidence="11 12" key="1">
    <citation type="journal article" date="2017" name="Front. Microbiol.">
        <title>Genome of Ca. Pandoraea novymonadis, an Endosymbiotic Bacterium of the Trypanosomatid Novymonas esmeraldas.</title>
        <authorList>
            <person name="Kostygov A.Y."/>
            <person name="Butenko A."/>
            <person name="Nenarokova A."/>
            <person name="Tashyreva D."/>
            <person name="Flegontov P."/>
            <person name="Lukes J."/>
            <person name="Yurchenko V."/>
        </authorList>
    </citation>
    <scope>NUCLEOTIDE SEQUENCE [LARGE SCALE GENOMIC DNA]</scope>
    <source>
        <strain evidence="11 12">E262</strain>
    </source>
</reference>
<comment type="pathway">
    <text evidence="9">Protein modification; lipoprotein biosynthesis (N-acyl transfer).</text>
</comment>
<evidence type="ECO:0000256" key="4">
    <source>
        <dbReference type="ARBA" id="ARBA00022679"/>
    </source>
</evidence>
<comment type="function">
    <text evidence="9">Catalyzes the phospholipid dependent N-acylation of the N-terminal cysteine of apolipoprotein, the last step in lipoprotein maturation.</text>
</comment>
<proteinExistence type="inferred from homology"/>
<name>A0ABX5FD67_9BURK</name>
<dbReference type="PANTHER" id="PTHR38686:SF1">
    <property type="entry name" value="APOLIPOPROTEIN N-ACYLTRANSFERASE"/>
    <property type="match status" value="1"/>
</dbReference>
<feature type="transmembrane region" description="Helical" evidence="9">
    <location>
        <begin position="62"/>
        <end position="83"/>
    </location>
</feature>
<protein>
    <recommendedName>
        <fullName evidence="9">Apolipoprotein N-acyltransferase</fullName>
        <shortName evidence="9">ALP N-acyltransferase</shortName>
        <ecNumber evidence="9">2.3.1.269</ecNumber>
    </recommendedName>
</protein>